<comment type="caution">
    <text evidence="10">The sequence shown here is derived from an EMBL/GenBank/DDBJ whole genome shotgun (WGS) entry which is preliminary data.</text>
</comment>
<sequence>MVMKGTSRAYNVWTDKEEDALRAGVRRYGIGAWELIRQDKDYPALKKRSGVQLKDKWRNLVKFRKLNEEELRSLPTRSSGPWSRRCCMRCPQNGDVADVEGSVASQADAATAHAEQSDNCNSVNDEDRFDPSGKRRSVRTCARGPRRFDEFFTDFDGVEGEALGKRRVFRVGQRGRDCQKMAVRTEDRRYGIYDVRRYIQSFQGGKGNGGMEAVAGDKEDEESYIVDCPCGVTYDDGQMMIECELCKAWAHIACLKAQLDSDLVDLQYCDSYTYLCNKCQARSPMTARSSNGSVQSQGSNISDEDVWHPLAAYYVPKKRRLPRRPRVDMKSWCSWLQPLGTLSGQKRDGKVRYVGGKRHLDEADGVSGVFRMGNFHDVRFEGFGARHDTGYGGPDMLHEQLMASSGQWRFLPHDLAALALCAQALQCHPQDMPAVPATSQMHPILPHAMAAQLAQHMGLLPHVDASSAVPAGLIAGPPLPKKLKTEERIASSGFDFERGNFLGNGGCCKRKAEA</sequence>
<keyword evidence="4" id="KW-0862">Zinc</keyword>
<dbReference type="InterPro" id="IPR017930">
    <property type="entry name" value="Myb_dom"/>
</dbReference>
<dbReference type="GO" id="GO:0008270">
    <property type="term" value="F:zinc ion binding"/>
    <property type="evidence" value="ECO:0007669"/>
    <property type="project" value="UniProtKB-KW"/>
</dbReference>
<comment type="subcellular location">
    <subcellularLocation>
        <location evidence="1">Nucleus</location>
    </subcellularLocation>
</comment>
<dbReference type="PROSITE" id="PS51294">
    <property type="entry name" value="HTH_MYB"/>
    <property type="match status" value="1"/>
</dbReference>
<dbReference type="Gene3D" id="3.30.40.10">
    <property type="entry name" value="Zinc/RING finger domain, C3HC4 (zinc finger)"/>
    <property type="match status" value="1"/>
</dbReference>
<keyword evidence="6" id="KW-0539">Nucleus</keyword>
<name>A0A8S1J7R6_9CHLO</name>
<keyword evidence="5" id="KW-0238">DNA-binding</keyword>
<proteinExistence type="predicted"/>
<dbReference type="PROSITE" id="PS50090">
    <property type="entry name" value="MYB_LIKE"/>
    <property type="match status" value="1"/>
</dbReference>
<evidence type="ECO:0000313" key="11">
    <source>
        <dbReference type="Proteomes" id="UP000708148"/>
    </source>
</evidence>
<evidence type="ECO:0000313" key="10">
    <source>
        <dbReference type="EMBL" id="CAD7702283.1"/>
    </source>
</evidence>
<feature type="domain" description="Myb-like" evidence="8">
    <location>
        <begin position="5"/>
        <end position="61"/>
    </location>
</feature>
<evidence type="ECO:0000256" key="1">
    <source>
        <dbReference type="ARBA" id="ARBA00004123"/>
    </source>
</evidence>
<gene>
    <name evidence="10" type="ORF">OSTQU699_LOCUS7640</name>
</gene>
<dbReference type="EMBL" id="CAJHUC010001770">
    <property type="protein sequence ID" value="CAD7702283.1"/>
    <property type="molecule type" value="Genomic_DNA"/>
</dbReference>
<dbReference type="Pfam" id="PF00249">
    <property type="entry name" value="Myb_DNA-binding"/>
    <property type="match status" value="1"/>
</dbReference>
<reference evidence="10" key="1">
    <citation type="submission" date="2020-12" db="EMBL/GenBank/DDBJ databases">
        <authorList>
            <person name="Iha C."/>
        </authorList>
    </citation>
    <scope>NUCLEOTIDE SEQUENCE</scope>
</reference>
<protein>
    <submittedName>
        <fullName evidence="10">Uncharacterized protein</fullName>
    </submittedName>
</protein>
<keyword evidence="3" id="KW-0479">Metal-binding</keyword>
<dbReference type="InterPro" id="IPR011011">
    <property type="entry name" value="Znf_FYVE_PHD"/>
</dbReference>
<accession>A0A8S1J7R6</accession>
<dbReference type="InterPro" id="IPR013083">
    <property type="entry name" value="Znf_RING/FYVE/PHD"/>
</dbReference>
<dbReference type="PANTHER" id="PTHR46267:SF15">
    <property type="entry name" value="WINGED HELIX-TURN-HELIX TRANSCRIPTION REPRESSOR DNA-BINDING PROTEIN-RELATED"/>
    <property type="match status" value="1"/>
</dbReference>
<keyword evidence="2" id="KW-0158">Chromosome</keyword>
<feature type="domain" description="HTH myb-type" evidence="9">
    <location>
        <begin position="13"/>
        <end position="65"/>
    </location>
</feature>
<dbReference type="GO" id="GO:0005634">
    <property type="term" value="C:nucleus"/>
    <property type="evidence" value="ECO:0007669"/>
    <property type="project" value="UniProtKB-SubCell"/>
</dbReference>
<evidence type="ECO:0000256" key="5">
    <source>
        <dbReference type="ARBA" id="ARBA00023125"/>
    </source>
</evidence>
<dbReference type="Gene3D" id="1.10.246.220">
    <property type="match status" value="1"/>
</dbReference>
<evidence type="ECO:0000256" key="6">
    <source>
        <dbReference type="ARBA" id="ARBA00023242"/>
    </source>
</evidence>
<dbReference type="SMART" id="SM00717">
    <property type="entry name" value="SANT"/>
    <property type="match status" value="1"/>
</dbReference>
<evidence type="ECO:0000256" key="2">
    <source>
        <dbReference type="ARBA" id="ARBA00022454"/>
    </source>
</evidence>
<dbReference type="InterPro" id="IPR009057">
    <property type="entry name" value="Homeodomain-like_sf"/>
</dbReference>
<dbReference type="InterPro" id="IPR001005">
    <property type="entry name" value="SANT/Myb"/>
</dbReference>
<dbReference type="AlphaFoldDB" id="A0A8S1J7R6"/>
<dbReference type="CDD" id="cd11660">
    <property type="entry name" value="SANT_TRF"/>
    <property type="match status" value="1"/>
</dbReference>
<keyword evidence="3" id="KW-0863">Zinc-finger</keyword>
<dbReference type="SUPFAM" id="SSF57903">
    <property type="entry name" value="FYVE/PHD zinc finger"/>
    <property type="match status" value="1"/>
</dbReference>
<feature type="region of interest" description="Disordered" evidence="7">
    <location>
        <begin position="113"/>
        <end position="137"/>
    </location>
</feature>
<organism evidence="10 11">
    <name type="scientific">Ostreobium quekettii</name>
    <dbReference type="NCBI Taxonomy" id="121088"/>
    <lineage>
        <taxon>Eukaryota</taxon>
        <taxon>Viridiplantae</taxon>
        <taxon>Chlorophyta</taxon>
        <taxon>core chlorophytes</taxon>
        <taxon>Ulvophyceae</taxon>
        <taxon>TCBD clade</taxon>
        <taxon>Bryopsidales</taxon>
        <taxon>Ostreobineae</taxon>
        <taxon>Ostreobiaceae</taxon>
        <taxon>Ostreobium</taxon>
    </lineage>
</organism>
<evidence type="ECO:0000256" key="3">
    <source>
        <dbReference type="ARBA" id="ARBA00022771"/>
    </source>
</evidence>
<dbReference type="Proteomes" id="UP000708148">
    <property type="component" value="Unassembled WGS sequence"/>
</dbReference>
<evidence type="ECO:0000256" key="7">
    <source>
        <dbReference type="SAM" id="MobiDB-lite"/>
    </source>
</evidence>
<dbReference type="PANTHER" id="PTHR46267">
    <property type="entry name" value="SINGLE MYB HISTONE 4"/>
    <property type="match status" value="1"/>
</dbReference>
<evidence type="ECO:0000256" key="4">
    <source>
        <dbReference type="ARBA" id="ARBA00022833"/>
    </source>
</evidence>
<dbReference type="InterPro" id="IPR044597">
    <property type="entry name" value="SMH1-6"/>
</dbReference>
<keyword evidence="11" id="KW-1185">Reference proteome</keyword>
<evidence type="ECO:0000259" key="9">
    <source>
        <dbReference type="PROSITE" id="PS51294"/>
    </source>
</evidence>
<dbReference type="SUPFAM" id="SSF46689">
    <property type="entry name" value="Homeodomain-like"/>
    <property type="match status" value="1"/>
</dbReference>
<evidence type="ECO:0000259" key="8">
    <source>
        <dbReference type="PROSITE" id="PS50090"/>
    </source>
</evidence>
<dbReference type="OrthoDB" id="608866at2759"/>
<dbReference type="GO" id="GO:0003691">
    <property type="term" value="F:double-stranded telomeric DNA binding"/>
    <property type="evidence" value="ECO:0007669"/>
    <property type="project" value="InterPro"/>
</dbReference>